<feature type="active site" description="Nucleophile; methyl group acceptor" evidence="9">
    <location>
        <position position="133"/>
    </location>
</feature>
<sequence length="169" mass="18651">MKPTRYYTHTSSPIGGITLVSTEVGLCGLYLEGQRHWPRDADTWVRDDEGARFDATLMALARYFMGKDLRFSLPLDWVTGTPFQQKVWQALLEIPAGKTWTYGQLAERLAAPAAVRAVGAAVGKNPLSIIIPCHRVIGQNGSLTGYAGGLDRKRWLLTHEGVELPAMLL</sequence>
<dbReference type="GO" id="GO:0006307">
    <property type="term" value="P:DNA alkylation repair"/>
    <property type="evidence" value="ECO:0007669"/>
    <property type="project" value="UniProtKB-UniRule"/>
</dbReference>
<keyword evidence="6 9" id="KW-0227">DNA damage</keyword>
<name>A0A7W7YQ55_9BACT</name>
<keyword evidence="7 9" id="KW-0234">DNA repair</keyword>
<dbReference type="InterPro" id="IPR036388">
    <property type="entry name" value="WH-like_DNA-bd_sf"/>
</dbReference>
<comment type="catalytic activity">
    <reaction evidence="1 9">
        <text>a 4-O-methyl-thymidine in DNA + L-cysteinyl-[protein] = a thymidine in DNA + S-methyl-L-cysteinyl-[protein]</text>
        <dbReference type="Rhea" id="RHEA:53428"/>
        <dbReference type="Rhea" id="RHEA-COMP:10131"/>
        <dbReference type="Rhea" id="RHEA-COMP:10132"/>
        <dbReference type="Rhea" id="RHEA-COMP:13555"/>
        <dbReference type="Rhea" id="RHEA-COMP:13556"/>
        <dbReference type="ChEBI" id="CHEBI:29950"/>
        <dbReference type="ChEBI" id="CHEBI:82612"/>
        <dbReference type="ChEBI" id="CHEBI:137386"/>
        <dbReference type="ChEBI" id="CHEBI:137387"/>
        <dbReference type="EC" id="2.1.1.63"/>
    </reaction>
</comment>
<dbReference type="Pfam" id="PF01035">
    <property type="entry name" value="DNA_binding_1"/>
    <property type="match status" value="1"/>
</dbReference>
<dbReference type="Proteomes" id="UP000534294">
    <property type="component" value="Unassembled WGS sequence"/>
</dbReference>
<evidence type="ECO:0000256" key="6">
    <source>
        <dbReference type="ARBA" id="ARBA00022763"/>
    </source>
</evidence>
<dbReference type="Pfam" id="PF02870">
    <property type="entry name" value="Methyltransf_1N"/>
    <property type="match status" value="1"/>
</dbReference>
<dbReference type="InterPro" id="IPR008332">
    <property type="entry name" value="MethylG_MeTrfase_N"/>
</dbReference>
<evidence type="ECO:0000256" key="5">
    <source>
        <dbReference type="ARBA" id="ARBA00022679"/>
    </source>
</evidence>
<evidence type="ECO:0000256" key="3">
    <source>
        <dbReference type="ARBA" id="ARBA00022490"/>
    </source>
</evidence>
<dbReference type="InterPro" id="IPR036631">
    <property type="entry name" value="MGMT_N_sf"/>
</dbReference>
<dbReference type="CDD" id="cd06445">
    <property type="entry name" value="ATase"/>
    <property type="match status" value="1"/>
</dbReference>
<dbReference type="HAMAP" id="MF_00772">
    <property type="entry name" value="OGT"/>
    <property type="match status" value="1"/>
</dbReference>
<feature type="domain" description="Methylated-DNA-[protein]-cysteine S-methyltransferase DNA binding" evidence="10">
    <location>
        <begin position="82"/>
        <end position="162"/>
    </location>
</feature>
<dbReference type="AlphaFoldDB" id="A0A7W7YQ55"/>
<keyword evidence="13" id="KW-1185">Reference proteome</keyword>
<comment type="catalytic activity">
    <reaction evidence="8 9">
        <text>a 6-O-methyl-2'-deoxyguanosine in DNA + L-cysteinyl-[protein] = S-methyl-L-cysteinyl-[protein] + a 2'-deoxyguanosine in DNA</text>
        <dbReference type="Rhea" id="RHEA:24000"/>
        <dbReference type="Rhea" id="RHEA-COMP:10131"/>
        <dbReference type="Rhea" id="RHEA-COMP:10132"/>
        <dbReference type="Rhea" id="RHEA-COMP:11367"/>
        <dbReference type="Rhea" id="RHEA-COMP:11368"/>
        <dbReference type="ChEBI" id="CHEBI:29950"/>
        <dbReference type="ChEBI" id="CHEBI:82612"/>
        <dbReference type="ChEBI" id="CHEBI:85445"/>
        <dbReference type="ChEBI" id="CHEBI:85448"/>
        <dbReference type="EC" id="2.1.1.63"/>
    </reaction>
</comment>
<gene>
    <name evidence="12" type="ORF">HNQ64_004344</name>
</gene>
<dbReference type="InterPro" id="IPR023546">
    <property type="entry name" value="MGMT"/>
</dbReference>
<comment type="subcellular location">
    <subcellularLocation>
        <location evidence="9">Cytoplasm</location>
    </subcellularLocation>
</comment>
<comment type="caution">
    <text evidence="12">The sequence shown here is derived from an EMBL/GenBank/DDBJ whole genome shotgun (WGS) entry which is preliminary data.</text>
</comment>
<evidence type="ECO:0000256" key="4">
    <source>
        <dbReference type="ARBA" id="ARBA00022603"/>
    </source>
</evidence>
<dbReference type="GO" id="GO:0005737">
    <property type="term" value="C:cytoplasm"/>
    <property type="evidence" value="ECO:0007669"/>
    <property type="project" value="UniProtKB-SubCell"/>
</dbReference>
<dbReference type="InterPro" id="IPR014048">
    <property type="entry name" value="MethylDNA_cys_MeTrfase_DNA-bd"/>
</dbReference>
<evidence type="ECO:0000256" key="8">
    <source>
        <dbReference type="ARBA" id="ARBA00049348"/>
    </source>
</evidence>
<dbReference type="InterPro" id="IPR001497">
    <property type="entry name" value="MethylDNA_cys_MeTrfase_AS"/>
</dbReference>
<evidence type="ECO:0000313" key="12">
    <source>
        <dbReference type="EMBL" id="MBB5040065.1"/>
    </source>
</evidence>
<keyword evidence="3 9" id="KW-0963">Cytoplasm</keyword>
<keyword evidence="4 9" id="KW-0489">Methyltransferase</keyword>
<proteinExistence type="inferred from homology"/>
<evidence type="ECO:0000256" key="1">
    <source>
        <dbReference type="ARBA" id="ARBA00001286"/>
    </source>
</evidence>
<dbReference type="SUPFAM" id="SSF53155">
    <property type="entry name" value="Methylated DNA-protein cysteine methyltransferase domain"/>
    <property type="match status" value="1"/>
</dbReference>
<dbReference type="InterPro" id="IPR036217">
    <property type="entry name" value="MethylDNA_cys_MeTrfase_DNAb"/>
</dbReference>
<dbReference type="GO" id="GO:0032259">
    <property type="term" value="P:methylation"/>
    <property type="evidence" value="ECO:0007669"/>
    <property type="project" value="UniProtKB-KW"/>
</dbReference>
<dbReference type="SUPFAM" id="SSF46767">
    <property type="entry name" value="Methylated DNA-protein cysteine methyltransferase, C-terminal domain"/>
    <property type="match status" value="1"/>
</dbReference>
<dbReference type="EMBL" id="JACHIF010000011">
    <property type="protein sequence ID" value="MBB5040065.1"/>
    <property type="molecule type" value="Genomic_DNA"/>
</dbReference>
<evidence type="ECO:0000256" key="2">
    <source>
        <dbReference type="ARBA" id="ARBA00008711"/>
    </source>
</evidence>
<dbReference type="PANTHER" id="PTHR10815">
    <property type="entry name" value="METHYLATED-DNA--PROTEIN-CYSTEINE METHYLTRANSFERASE"/>
    <property type="match status" value="1"/>
</dbReference>
<evidence type="ECO:0000259" key="11">
    <source>
        <dbReference type="Pfam" id="PF02870"/>
    </source>
</evidence>
<organism evidence="12 13">
    <name type="scientific">Prosthecobacter dejongeii</name>
    <dbReference type="NCBI Taxonomy" id="48465"/>
    <lineage>
        <taxon>Bacteria</taxon>
        <taxon>Pseudomonadati</taxon>
        <taxon>Verrucomicrobiota</taxon>
        <taxon>Verrucomicrobiia</taxon>
        <taxon>Verrucomicrobiales</taxon>
        <taxon>Verrucomicrobiaceae</taxon>
        <taxon>Prosthecobacter</taxon>
    </lineage>
</organism>
<dbReference type="GO" id="GO:0003908">
    <property type="term" value="F:methylated-DNA-[protein]-cysteine S-methyltransferase activity"/>
    <property type="evidence" value="ECO:0007669"/>
    <property type="project" value="UniProtKB-UniRule"/>
</dbReference>
<keyword evidence="5 9" id="KW-0808">Transferase</keyword>
<comment type="miscellaneous">
    <text evidence="9">This enzyme catalyzes only one turnover and therefore is not strictly catalytic. According to one definition, an enzyme is a biocatalyst that acts repeatedly and over many reaction cycles.</text>
</comment>
<evidence type="ECO:0000256" key="7">
    <source>
        <dbReference type="ARBA" id="ARBA00023204"/>
    </source>
</evidence>
<protein>
    <recommendedName>
        <fullName evidence="9">Methylated-DNA--protein-cysteine methyltransferase</fullName>
        <ecNumber evidence="9">2.1.1.63</ecNumber>
    </recommendedName>
    <alternativeName>
        <fullName evidence="9">6-O-methylguanine-DNA methyltransferase</fullName>
        <shortName evidence="9">MGMT</shortName>
    </alternativeName>
    <alternativeName>
        <fullName evidence="9">O-6-methylguanine-DNA-alkyltransferase</fullName>
    </alternativeName>
</protein>
<evidence type="ECO:0000256" key="9">
    <source>
        <dbReference type="HAMAP-Rule" id="MF_00772"/>
    </source>
</evidence>
<dbReference type="PANTHER" id="PTHR10815:SF5">
    <property type="entry name" value="METHYLATED-DNA--PROTEIN-CYSTEINE METHYLTRANSFERASE"/>
    <property type="match status" value="1"/>
</dbReference>
<dbReference type="RefSeq" id="WP_184212450.1">
    <property type="nucleotide sequence ID" value="NZ_JACHIF010000011.1"/>
</dbReference>
<reference evidence="12 13" key="1">
    <citation type="submission" date="2020-08" db="EMBL/GenBank/DDBJ databases">
        <title>Genomic Encyclopedia of Type Strains, Phase IV (KMG-IV): sequencing the most valuable type-strain genomes for metagenomic binning, comparative biology and taxonomic classification.</title>
        <authorList>
            <person name="Goeker M."/>
        </authorList>
    </citation>
    <scope>NUCLEOTIDE SEQUENCE [LARGE SCALE GENOMIC DNA]</scope>
    <source>
        <strain evidence="12 13">DSM 12251</strain>
    </source>
</reference>
<dbReference type="Gene3D" id="3.30.160.70">
    <property type="entry name" value="Methylated DNA-protein cysteine methyltransferase domain"/>
    <property type="match status" value="1"/>
</dbReference>
<evidence type="ECO:0000313" key="13">
    <source>
        <dbReference type="Proteomes" id="UP000534294"/>
    </source>
</evidence>
<comment type="function">
    <text evidence="9">Involved in the cellular defense against the biological effects of O6-methylguanine (O6-MeG) and O4-methylthymine (O4-MeT) in DNA. Repairs the methylated nucleobase in DNA by stoichiometrically transferring the methyl group to a cysteine residue in the enzyme. This is a suicide reaction: the enzyme is irreversibly inactivated.</text>
</comment>
<dbReference type="PROSITE" id="PS00374">
    <property type="entry name" value="MGMT"/>
    <property type="match status" value="1"/>
</dbReference>
<dbReference type="FunFam" id="1.10.10.10:FF:000214">
    <property type="entry name" value="Methylated-DNA--protein-cysteine methyltransferase"/>
    <property type="match status" value="1"/>
</dbReference>
<dbReference type="EC" id="2.1.1.63" evidence="9"/>
<dbReference type="Gene3D" id="1.10.10.10">
    <property type="entry name" value="Winged helix-like DNA-binding domain superfamily/Winged helix DNA-binding domain"/>
    <property type="match status" value="1"/>
</dbReference>
<feature type="domain" description="Methylguanine DNA methyltransferase ribonuclease-like" evidence="11">
    <location>
        <begin position="6"/>
        <end position="76"/>
    </location>
</feature>
<accession>A0A7W7YQ55</accession>
<evidence type="ECO:0000259" key="10">
    <source>
        <dbReference type="Pfam" id="PF01035"/>
    </source>
</evidence>
<comment type="similarity">
    <text evidence="2 9">Belongs to the MGMT family.</text>
</comment>
<dbReference type="NCBIfam" id="TIGR00589">
    <property type="entry name" value="ogt"/>
    <property type="match status" value="1"/>
</dbReference>